<sequence length="583" mass="65498">MGVSRLVLLVALNVIVSPHLTASHSIPTYFNRLNPDGSLMDVKSPEYWIKLPTMDQEPLRNPQDYKGTLKVHPSVIDNGESVTVSWHSIQGANMTDFIALYCPAEDTHDRFLDYLYLNETKTLHKLGKGFVQVKLYNMRVSCEMRYFSYDGHGVPVLKARSNTVEFKGRSAIPLQGRIALTGDPTEMRVMWTSGTDSNPVVMYGMNKTLTHKATGKSSTYRAQDMCGFPANGIGFRDPGFLHDVLIADLKPATRYFYQYGSEEAMGPMLNFTTAPIPGADVPVKFVAYADMGVSPTPGAEVTARYSLEEVKNGAELVLHFGDISYARGYAYLWDKWHSLIEPYATRVPYMVGIGNHEQDHTTGASKDPSGAGKGFHPSWGNFGDDSGGECGVPMFHRFHMPDNGNALWWYSFDYGSVHFVMMSTEHNFTRGSTQYKWLEADLKAVNHKVTPWIVFMGHRPMYTSQLVQGLNPTIALHMQAEIEDLLMEYSVDLALWGHYHSYERTCPVYRNKCTSGGPTHIIVGTAGFDVTLDPWPIPARSWSVYHSSNYGYGRVTVANATAMLWEWVINESDYVADRVWLYK</sequence>
<evidence type="ECO:0000256" key="5">
    <source>
        <dbReference type="ARBA" id="ARBA00023180"/>
    </source>
</evidence>
<dbReference type="InterPro" id="IPR004843">
    <property type="entry name" value="Calcineurin-like_PHP"/>
</dbReference>
<dbReference type="Gene3D" id="2.60.40.380">
    <property type="entry name" value="Purple acid phosphatase-like, N-terminal"/>
    <property type="match status" value="1"/>
</dbReference>
<dbReference type="Pfam" id="PF14008">
    <property type="entry name" value="Metallophos_C"/>
    <property type="match status" value="1"/>
</dbReference>
<protein>
    <recommendedName>
        <fullName evidence="6">Purple acid phosphatase</fullName>
        <ecNumber evidence="6">3.1.3.2</ecNumber>
    </recommendedName>
</protein>
<keyword evidence="3" id="KW-0964">Secreted</keyword>
<keyword evidence="6" id="KW-0378">Hydrolase</keyword>
<dbReference type="InParanoid" id="A7SZW4"/>
<keyword evidence="11" id="KW-1185">Reference proteome</keyword>
<evidence type="ECO:0000313" key="11">
    <source>
        <dbReference type="Proteomes" id="UP000001593"/>
    </source>
</evidence>
<dbReference type="CDD" id="cd00839">
    <property type="entry name" value="MPP_PAPs"/>
    <property type="match status" value="1"/>
</dbReference>
<accession>A7SZW4</accession>
<evidence type="ECO:0000256" key="4">
    <source>
        <dbReference type="ARBA" id="ARBA00022729"/>
    </source>
</evidence>
<dbReference type="GO" id="GO:0003993">
    <property type="term" value="F:acid phosphatase activity"/>
    <property type="evidence" value="ECO:0007669"/>
    <property type="project" value="UniProtKB-EC"/>
</dbReference>
<proteinExistence type="inferred from homology"/>
<evidence type="ECO:0000256" key="1">
    <source>
        <dbReference type="ARBA" id="ARBA00004613"/>
    </source>
</evidence>
<evidence type="ECO:0000259" key="8">
    <source>
        <dbReference type="Pfam" id="PF14008"/>
    </source>
</evidence>
<gene>
    <name evidence="10" type="ORF">NEMVEDRAFT_v1g227634</name>
</gene>
<dbReference type="AlphaFoldDB" id="A7SZW4"/>
<feature type="domain" description="Purple acid phosphatase N-terminal" evidence="9">
    <location>
        <begin position="173"/>
        <end position="273"/>
    </location>
</feature>
<dbReference type="EMBL" id="DS469986">
    <property type="protein sequence ID" value="EDO30761.1"/>
    <property type="molecule type" value="Genomic_DNA"/>
</dbReference>
<dbReference type="InterPro" id="IPR008963">
    <property type="entry name" value="Purple_acid_Pase-like_N"/>
</dbReference>
<dbReference type="HOGENOM" id="CLU_013387_4_1_1"/>
<evidence type="ECO:0000256" key="3">
    <source>
        <dbReference type="ARBA" id="ARBA00022525"/>
    </source>
</evidence>
<keyword evidence="5" id="KW-0325">Glycoprotein</keyword>
<dbReference type="PANTHER" id="PTHR45778">
    <property type="entry name" value="PURPLE ACID PHOSPHATASE-RELATED"/>
    <property type="match status" value="1"/>
</dbReference>
<dbReference type="Gene3D" id="3.60.21.10">
    <property type="match status" value="1"/>
</dbReference>
<dbReference type="SUPFAM" id="SSF49363">
    <property type="entry name" value="Purple acid phosphatase, N-terminal domain"/>
    <property type="match status" value="1"/>
</dbReference>
<dbReference type="GO" id="GO:0005576">
    <property type="term" value="C:extracellular region"/>
    <property type="evidence" value="ECO:0007669"/>
    <property type="project" value="UniProtKB-SubCell"/>
</dbReference>
<evidence type="ECO:0000256" key="2">
    <source>
        <dbReference type="ARBA" id="ARBA00011738"/>
    </source>
</evidence>
<feature type="non-terminal residue" evidence="10">
    <location>
        <position position="1"/>
    </location>
</feature>
<dbReference type="eggNOG" id="KOG1378">
    <property type="taxonomic scope" value="Eukaryota"/>
</dbReference>
<dbReference type="SUPFAM" id="SSF56300">
    <property type="entry name" value="Metallo-dependent phosphatases"/>
    <property type="match status" value="1"/>
</dbReference>
<dbReference type="Pfam" id="PF00149">
    <property type="entry name" value="Metallophos"/>
    <property type="match status" value="1"/>
</dbReference>
<dbReference type="Proteomes" id="UP000001593">
    <property type="component" value="Unassembled WGS sequence"/>
</dbReference>
<dbReference type="InterPro" id="IPR025733">
    <property type="entry name" value="PAPs_C"/>
</dbReference>
<dbReference type="InterPro" id="IPR041792">
    <property type="entry name" value="MPP_PAP"/>
</dbReference>
<dbReference type="InterPro" id="IPR015914">
    <property type="entry name" value="PAPs_N"/>
</dbReference>
<dbReference type="Pfam" id="PF16656">
    <property type="entry name" value="Pur_ac_phosph_N"/>
    <property type="match status" value="1"/>
</dbReference>
<dbReference type="KEGG" id="nve:5501583"/>
<comment type="subcellular location">
    <subcellularLocation>
        <location evidence="1">Secreted</location>
    </subcellularLocation>
</comment>
<dbReference type="OMA" id="VWDHFFN"/>
<feature type="signal peptide" evidence="6">
    <location>
        <begin position="1"/>
        <end position="23"/>
    </location>
</feature>
<name>A7SZW4_NEMVE</name>
<comment type="similarity">
    <text evidence="6">Belongs to the metallophosphoesterase superfamily. Purple acid phosphatase family.</text>
</comment>
<evidence type="ECO:0000259" key="7">
    <source>
        <dbReference type="Pfam" id="PF00149"/>
    </source>
</evidence>
<dbReference type="GO" id="GO:0046872">
    <property type="term" value="F:metal ion binding"/>
    <property type="evidence" value="ECO:0007669"/>
    <property type="project" value="InterPro"/>
</dbReference>
<feature type="domain" description="Purple acid phosphatase C-terminal" evidence="8">
    <location>
        <begin position="517"/>
        <end position="577"/>
    </location>
</feature>
<dbReference type="OrthoDB" id="45007at2759"/>
<evidence type="ECO:0000259" key="9">
    <source>
        <dbReference type="Pfam" id="PF16656"/>
    </source>
</evidence>
<evidence type="ECO:0000313" key="10">
    <source>
        <dbReference type="EMBL" id="EDO30761.1"/>
    </source>
</evidence>
<dbReference type="PhylomeDB" id="A7SZW4"/>
<organism evidence="10 11">
    <name type="scientific">Nematostella vectensis</name>
    <name type="common">Starlet sea anemone</name>
    <dbReference type="NCBI Taxonomy" id="45351"/>
    <lineage>
        <taxon>Eukaryota</taxon>
        <taxon>Metazoa</taxon>
        <taxon>Cnidaria</taxon>
        <taxon>Anthozoa</taxon>
        <taxon>Hexacorallia</taxon>
        <taxon>Actiniaria</taxon>
        <taxon>Edwardsiidae</taxon>
        <taxon>Nematostella</taxon>
    </lineage>
</organism>
<comment type="subunit">
    <text evidence="2">Homodimer.</text>
</comment>
<comment type="catalytic activity">
    <reaction evidence="6">
        <text>a phosphate monoester + H2O = an alcohol + phosphate</text>
        <dbReference type="Rhea" id="RHEA:15017"/>
        <dbReference type="ChEBI" id="CHEBI:15377"/>
        <dbReference type="ChEBI" id="CHEBI:30879"/>
        <dbReference type="ChEBI" id="CHEBI:43474"/>
        <dbReference type="ChEBI" id="CHEBI:67140"/>
        <dbReference type="EC" id="3.1.3.2"/>
    </reaction>
</comment>
<dbReference type="PANTHER" id="PTHR45778:SF7">
    <property type="entry name" value="PURPLE ACID PHOSPHATASE"/>
    <property type="match status" value="1"/>
</dbReference>
<keyword evidence="4 6" id="KW-0732">Signal</keyword>
<feature type="domain" description="Calcineurin-like phosphoesterase" evidence="7">
    <location>
        <begin position="311"/>
        <end position="502"/>
    </location>
</feature>
<dbReference type="EC" id="3.1.3.2" evidence="6"/>
<reference evidence="10 11" key="1">
    <citation type="journal article" date="2007" name="Science">
        <title>Sea anemone genome reveals ancestral eumetazoan gene repertoire and genomic organization.</title>
        <authorList>
            <person name="Putnam N.H."/>
            <person name="Srivastava M."/>
            <person name="Hellsten U."/>
            <person name="Dirks B."/>
            <person name="Chapman J."/>
            <person name="Salamov A."/>
            <person name="Terry A."/>
            <person name="Shapiro H."/>
            <person name="Lindquist E."/>
            <person name="Kapitonov V.V."/>
            <person name="Jurka J."/>
            <person name="Genikhovich G."/>
            <person name="Grigoriev I.V."/>
            <person name="Lucas S.M."/>
            <person name="Steele R.E."/>
            <person name="Finnerty J.R."/>
            <person name="Technau U."/>
            <person name="Martindale M.Q."/>
            <person name="Rokhsar D.S."/>
        </authorList>
    </citation>
    <scope>NUCLEOTIDE SEQUENCE [LARGE SCALE GENOMIC DNA]</scope>
    <source>
        <strain evidence="11">CH2 X CH6</strain>
    </source>
</reference>
<dbReference type="InterPro" id="IPR029052">
    <property type="entry name" value="Metallo-depent_PP-like"/>
</dbReference>
<feature type="chain" id="PRO_5005121880" description="Purple acid phosphatase" evidence="6">
    <location>
        <begin position="24"/>
        <end position="583"/>
    </location>
</feature>
<evidence type="ECO:0000256" key="6">
    <source>
        <dbReference type="RuleBase" id="RU361203"/>
    </source>
</evidence>